<name>A0ACC1BNU2_9ROSI</name>
<sequence>MAKLLLVYLLVTLSIALTTNATTYVVGDSSGWDISSDLDSWVQDKVFKVGDSLMFQYSSSNSVSEVKQKSFKACNTSDVLNTFSNGNTTVPLTQPGERYFISGNKLYCLGGMKLQVNVVGDASSSIVSPQAQPESNLPRSSSKSNNPPSVISNSSEFSYGGRGSLLVVFLGFMATILWVV</sequence>
<gene>
    <name evidence="1" type="ORF">Patl1_20632</name>
</gene>
<comment type="caution">
    <text evidence="1">The sequence shown here is derived from an EMBL/GenBank/DDBJ whole genome shotgun (WGS) entry which is preliminary data.</text>
</comment>
<evidence type="ECO:0000313" key="1">
    <source>
        <dbReference type="EMBL" id="KAJ0100489.1"/>
    </source>
</evidence>
<proteinExistence type="predicted"/>
<protein>
    <submittedName>
        <fullName evidence="1">Uncharacterized protein</fullName>
    </submittedName>
</protein>
<dbReference type="Proteomes" id="UP001164250">
    <property type="component" value="Chromosome 4"/>
</dbReference>
<reference evidence="2" key="1">
    <citation type="journal article" date="2023" name="G3 (Bethesda)">
        <title>Genome assembly and association tests identify interacting loci associated with vigor, precocity, and sex in interspecific pistachio rootstocks.</title>
        <authorList>
            <person name="Palmer W."/>
            <person name="Jacygrad E."/>
            <person name="Sagayaradj S."/>
            <person name="Cavanaugh K."/>
            <person name="Han R."/>
            <person name="Bertier L."/>
            <person name="Beede B."/>
            <person name="Kafkas S."/>
            <person name="Golino D."/>
            <person name="Preece J."/>
            <person name="Michelmore R."/>
        </authorList>
    </citation>
    <scope>NUCLEOTIDE SEQUENCE [LARGE SCALE GENOMIC DNA]</scope>
</reference>
<accession>A0ACC1BNU2</accession>
<evidence type="ECO:0000313" key="2">
    <source>
        <dbReference type="Proteomes" id="UP001164250"/>
    </source>
</evidence>
<dbReference type="EMBL" id="CM047900">
    <property type="protein sequence ID" value="KAJ0100489.1"/>
    <property type="molecule type" value="Genomic_DNA"/>
</dbReference>
<keyword evidence="2" id="KW-1185">Reference proteome</keyword>
<organism evidence="1 2">
    <name type="scientific">Pistacia atlantica</name>
    <dbReference type="NCBI Taxonomy" id="434234"/>
    <lineage>
        <taxon>Eukaryota</taxon>
        <taxon>Viridiplantae</taxon>
        <taxon>Streptophyta</taxon>
        <taxon>Embryophyta</taxon>
        <taxon>Tracheophyta</taxon>
        <taxon>Spermatophyta</taxon>
        <taxon>Magnoliopsida</taxon>
        <taxon>eudicotyledons</taxon>
        <taxon>Gunneridae</taxon>
        <taxon>Pentapetalae</taxon>
        <taxon>rosids</taxon>
        <taxon>malvids</taxon>
        <taxon>Sapindales</taxon>
        <taxon>Anacardiaceae</taxon>
        <taxon>Pistacia</taxon>
    </lineage>
</organism>